<dbReference type="CDD" id="cd03508">
    <property type="entry name" value="Delta4-sphingolipid-FADS-like"/>
    <property type="match status" value="1"/>
</dbReference>
<organism evidence="16 17">
    <name type="scientific">Rotaria magnacalcarata</name>
    <dbReference type="NCBI Taxonomy" id="392030"/>
    <lineage>
        <taxon>Eukaryota</taxon>
        <taxon>Metazoa</taxon>
        <taxon>Spiralia</taxon>
        <taxon>Gnathifera</taxon>
        <taxon>Rotifera</taxon>
        <taxon>Eurotatoria</taxon>
        <taxon>Bdelloidea</taxon>
        <taxon>Philodinida</taxon>
        <taxon>Philodinidae</taxon>
        <taxon>Rotaria</taxon>
    </lineage>
</organism>
<dbReference type="EMBL" id="CAJOBI010002289">
    <property type="protein sequence ID" value="CAF3922224.1"/>
    <property type="molecule type" value="Genomic_DNA"/>
</dbReference>
<evidence type="ECO:0000256" key="10">
    <source>
        <dbReference type="SAM" id="Phobius"/>
    </source>
</evidence>
<evidence type="ECO:0000256" key="8">
    <source>
        <dbReference type="ARBA" id="ARBA00023136"/>
    </source>
</evidence>
<dbReference type="Pfam" id="PF00487">
    <property type="entry name" value="FA_desaturase"/>
    <property type="match status" value="1"/>
</dbReference>
<dbReference type="EMBL" id="CAJOBF010002303">
    <property type="protein sequence ID" value="CAF4024898.1"/>
    <property type="molecule type" value="Genomic_DNA"/>
</dbReference>
<evidence type="ECO:0000313" key="12">
    <source>
        <dbReference type="EMBL" id="CAF3757570.1"/>
    </source>
</evidence>
<dbReference type="Proteomes" id="UP000663842">
    <property type="component" value="Unassembled WGS sequence"/>
</dbReference>
<dbReference type="InterPro" id="IPR005804">
    <property type="entry name" value="FA_desaturase_dom"/>
</dbReference>
<proteinExistence type="inferred from homology"/>
<feature type="transmembrane region" description="Helical" evidence="10">
    <location>
        <begin position="131"/>
        <end position="148"/>
    </location>
</feature>
<dbReference type="InterPro" id="IPR013866">
    <property type="entry name" value="Sphingolipid_d4-desaturase_N"/>
</dbReference>
<reference evidence="16" key="1">
    <citation type="submission" date="2021-02" db="EMBL/GenBank/DDBJ databases">
        <authorList>
            <person name="Nowell W R."/>
        </authorList>
    </citation>
    <scope>NUCLEOTIDE SEQUENCE</scope>
</reference>
<feature type="transmembrane region" description="Helical" evidence="10">
    <location>
        <begin position="67"/>
        <end position="86"/>
    </location>
</feature>
<keyword evidence="6" id="KW-0560">Oxidoreductase</keyword>
<evidence type="ECO:0000313" key="13">
    <source>
        <dbReference type="EMBL" id="CAF3790142.1"/>
    </source>
</evidence>
<feature type="domain" description="Sphingolipid delta4-desaturase N-terminal" evidence="11">
    <location>
        <begin position="29"/>
        <end position="67"/>
    </location>
</feature>
<dbReference type="Proteomes" id="UP000663866">
    <property type="component" value="Unassembled WGS sequence"/>
</dbReference>
<evidence type="ECO:0000313" key="16">
    <source>
        <dbReference type="EMBL" id="CAF4141872.1"/>
    </source>
</evidence>
<evidence type="ECO:0000259" key="11">
    <source>
        <dbReference type="SMART" id="SM01269"/>
    </source>
</evidence>
<evidence type="ECO:0000256" key="1">
    <source>
        <dbReference type="ARBA" id="ARBA00004141"/>
    </source>
</evidence>
<comment type="caution">
    <text evidence="16">The sequence shown here is derived from an EMBL/GenBank/DDBJ whole genome shotgun (WGS) entry which is preliminary data.</text>
</comment>
<comment type="subcellular location">
    <subcellularLocation>
        <location evidence="1">Membrane</location>
        <topology evidence="1">Multi-pass membrane protein</topology>
    </subcellularLocation>
</comment>
<keyword evidence="17" id="KW-1185">Reference proteome</keyword>
<keyword evidence="8 10" id="KW-0472">Membrane</keyword>
<evidence type="ECO:0000313" key="15">
    <source>
        <dbReference type="EMBL" id="CAF4024898.1"/>
    </source>
</evidence>
<feature type="compositionally biased region" description="Polar residues" evidence="9">
    <location>
        <begin position="396"/>
        <end position="414"/>
    </location>
</feature>
<dbReference type="InterPro" id="IPR011388">
    <property type="entry name" value="DES1/DES2"/>
</dbReference>
<evidence type="ECO:0000313" key="17">
    <source>
        <dbReference type="Proteomes" id="UP000663866"/>
    </source>
</evidence>
<sequence length="420" mass="48544">MCNGIVKQQQGNGVFVTYLNSIIVMGGRLTHSDFYWVYNDEPHTTRRREMLQKYPQIKQLMGHDWRIAAQVVVTVLIQIIMAILVRDLDWKYVWLLTYIISGTLNHSLSISFHEIGHNLAFGNHKPMANRILGYIANLPLCIPSSVTFKKYHIDHHKFQGDDLLDPDLPTYFEVWLFRSPIGKFLYIVAQPLLYSVRPLLRVPKPVTLLEAINLVIELIFDAAIFYFLGYKSLVYLFFGTVLGLGFHPISGHFLSEHYTFVEGYETYSYYGPLNYLTFNVGYHNEHHDFPNIPGYALPKLKKIAPDYYDNLPCHYSWIRVLYNFIVDPRLGPQSRIRRSVRSDALKLNNAINLKNKSKVNEVLHDVIDNNNNTHSSPHLSKEERKLLYVKKHSSKKQTGTSSNIEQTSTVNTNGDHSKNE</sequence>
<dbReference type="Proteomes" id="UP000681720">
    <property type="component" value="Unassembled WGS sequence"/>
</dbReference>
<accession>A0A819XXB2</accession>
<evidence type="ECO:0000256" key="2">
    <source>
        <dbReference type="ARBA" id="ARBA00006146"/>
    </source>
</evidence>
<gene>
    <name evidence="12" type="ORF">BYL167_LOCUS676</name>
    <name evidence="13" type="ORF">GIL414_LOCUS502</name>
    <name evidence="16" type="ORF">OVN521_LOCUS23116</name>
    <name evidence="14" type="ORF">SMN809_LOCUS7728</name>
    <name evidence="15" type="ORF">UXM345_LOCUS17609</name>
</gene>
<dbReference type="Pfam" id="PF08557">
    <property type="entry name" value="Lipid_DES"/>
    <property type="match status" value="1"/>
</dbReference>
<dbReference type="EMBL" id="CAJOBG010005159">
    <property type="protein sequence ID" value="CAF4141872.1"/>
    <property type="molecule type" value="Genomic_DNA"/>
</dbReference>
<feature type="compositionally biased region" description="Polar residues" evidence="9">
    <location>
        <begin position="368"/>
        <end position="378"/>
    </location>
</feature>
<dbReference type="EC" id="1.14.19.17" evidence="3"/>
<dbReference type="EMBL" id="CAJOBJ010000059">
    <property type="protein sequence ID" value="CAF3790142.1"/>
    <property type="molecule type" value="Genomic_DNA"/>
</dbReference>
<keyword evidence="7" id="KW-0443">Lipid metabolism</keyword>
<dbReference type="GO" id="GO:0042284">
    <property type="term" value="F:sphingolipid delta-4 desaturase activity"/>
    <property type="evidence" value="ECO:0007669"/>
    <property type="project" value="UniProtKB-EC"/>
</dbReference>
<evidence type="ECO:0000313" key="14">
    <source>
        <dbReference type="EMBL" id="CAF3922224.1"/>
    </source>
</evidence>
<evidence type="ECO:0000256" key="5">
    <source>
        <dbReference type="ARBA" id="ARBA00022989"/>
    </source>
</evidence>
<name>A0A819XXB2_9BILA</name>
<evidence type="ECO:0000256" key="4">
    <source>
        <dbReference type="ARBA" id="ARBA00022692"/>
    </source>
</evidence>
<dbReference type="Proteomes" id="UP000681967">
    <property type="component" value="Unassembled WGS sequence"/>
</dbReference>
<evidence type="ECO:0000256" key="7">
    <source>
        <dbReference type="ARBA" id="ARBA00023098"/>
    </source>
</evidence>
<dbReference type="Proteomes" id="UP000676336">
    <property type="component" value="Unassembled WGS sequence"/>
</dbReference>
<keyword evidence="4 10" id="KW-0812">Transmembrane</keyword>
<dbReference type="GO" id="GO:0046513">
    <property type="term" value="P:ceramide biosynthetic process"/>
    <property type="evidence" value="ECO:0007669"/>
    <property type="project" value="TreeGrafter"/>
</dbReference>
<evidence type="ECO:0000256" key="6">
    <source>
        <dbReference type="ARBA" id="ARBA00023002"/>
    </source>
</evidence>
<evidence type="ECO:0000256" key="3">
    <source>
        <dbReference type="ARBA" id="ARBA00012021"/>
    </source>
</evidence>
<dbReference type="AlphaFoldDB" id="A0A819XXB2"/>
<dbReference type="PANTHER" id="PTHR12879">
    <property type="entry name" value="SPHINGOLIPID DELTA 4 DESATURASE/C-4 HYDROXYLASE PROTEIN DES2"/>
    <property type="match status" value="1"/>
</dbReference>
<dbReference type="SMART" id="SM01269">
    <property type="entry name" value="Lipid_DES"/>
    <property type="match status" value="1"/>
</dbReference>
<keyword evidence="5 10" id="KW-1133">Transmembrane helix</keyword>
<feature type="transmembrane region" description="Helical" evidence="10">
    <location>
        <begin position="92"/>
        <end position="110"/>
    </location>
</feature>
<dbReference type="EMBL" id="CAJOBH010000079">
    <property type="protein sequence ID" value="CAF3757570.1"/>
    <property type="molecule type" value="Genomic_DNA"/>
</dbReference>
<evidence type="ECO:0000256" key="9">
    <source>
        <dbReference type="SAM" id="MobiDB-lite"/>
    </source>
</evidence>
<dbReference type="PANTHER" id="PTHR12879:SF8">
    <property type="entry name" value="SPHINGOLIPID DELTA(4)-DESATURASE DES1"/>
    <property type="match status" value="1"/>
</dbReference>
<protein>
    <recommendedName>
        <fullName evidence="3">sphingolipid 4-desaturase</fullName>
        <ecNumber evidence="3">1.14.19.17</ecNumber>
    </recommendedName>
</protein>
<comment type="similarity">
    <text evidence="2">Belongs to the fatty acid desaturase type 1 family. DEGS subfamily.</text>
</comment>
<dbReference type="GO" id="GO:0016020">
    <property type="term" value="C:membrane"/>
    <property type="evidence" value="ECO:0007669"/>
    <property type="project" value="UniProtKB-SubCell"/>
</dbReference>
<feature type="region of interest" description="Disordered" evidence="9">
    <location>
        <begin position="368"/>
        <end position="420"/>
    </location>
</feature>